<evidence type="ECO:0000256" key="1">
    <source>
        <dbReference type="SAM" id="SignalP"/>
    </source>
</evidence>
<keyword evidence="1" id="KW-0732">Signal</keyword>
<dbReference type="EMBL" id="FZQP02001937">
    <property type="protein sequence ID" value="VVC94307.1"/>
    <property type="molecule type" value="Genomic_DNA"/>
</dbReference>
<sequence>MAAILSALQRAFVAAAMQLSYAPERVSLYSWSSIVESWSAWVSPHLLPPLLPVTSSSECYTDMLQRFINCIQIVMDECPGCEEPLLRKIWSWTLETYNACTGADTSQESRVQCSALLATLGSLAWSPQWHADRLALQINTRSDREILAWCCQTLDGTQAATWLRAVEDHHCLQEACKLPWWRLPESVLDSMLERYFAEHHNPAVPYHHLTHFCIMVSASQLSEHTWPAGEATPLKRRGFVSHFVRASVAPPLHDLVRAHCEHLLDLITDLAPHVSDEELEQLMSRASVVMCIQPAADVALQ</sequence>
<accession>A0A5E4Q7V4</accession>
<organism evidence="2 3">
    <name type="scientific">Leptidea sinapis</name>
    <dbReference type="NCBI Taxonomy" id="189913"/>
    <lineage>
        <taxon>Eukaryota</taxon>
        <taxon>Metazoa</taxon>
        <taxon>Ecdysozoa</taxon>
        <taxon>Arthropoda</taxon>
        <taxon>Hexapoda</taxon>
        <taxon>Insecta</taxon>
        <taxon>Pterygota</taxon>
        <taxon>Neoptera</taxon>
        <taxon>Endopterygota</taxon>
        <taxon>Lepidoptera</taxon>
        <taxon>Glossata</taxon>
        <taxon>Ditrysia</taxon>
        <taxon>Papilionoidea</taxon>
        <taxon>Pieridae</taxon>
        <taxon>Dismorphiinae</taxon>
        <taxon>Leptidea</taxon>
    </lineage>
</organism>
<keyword evidence="3" id="KW-1185">Reference proteome</keyword>
<dbReference type="AlphaFoldDB" id="A0A5E4Q7V4"/>
<feature type="non-terminal residue" evidence="2">
    <location>
        <position position="301"/>
    </location>
</feature>
<protein>
    <submittedName>
        <fullName evidence="2">Uncharacterized protein</fullName>
    </submittedName>
</protein>
<dbReference type="Proteomes" id="UP000324832">
    <property type="component" value="Unassembled WGS sequence"/>
</dbReference>
<feature type="chain" id="PRO_5022987783" evidence="1">
    <location>
        <begin position="17"/>
        <end position="301"/>
    </location>
</feature>
<proteinExistence type="predicted"/>
<evidence type="ECO:0000313" key="2">
    <source>
        <dbReference type="EMBL" id="VVC94307.1"/>
    </source>
</evidence>
<feature type="signal peptide" evidence="1">
    <location>
        <begin position="1"/>
        <end position="16"/>
    </location>
</feature>
<name>A0A5E4Q7V4_9NEOP</name>
<reference evidence="2 3" key="1">
    <citation type="submission" date="2017-07" db="EMBL/GenBank/DDBJ databases">
        <authorList>
            <person name="Talla V."/>
            <person name="Backstrom N."/>
        </authorList>
    </citation>
    <scope>NUCLEOTIDE SEQUENCE [LARGE SCALE GENOMIC DNA]</scope>
</reference>
<gene>
    <name evidence="2" type="ORF">LSINAPIS_LOCUS6289</name>
</gene>
<evidence type="ECO:0000313" key="3">
    <source>
        <dbReference type="Proteomes" id="UP000324832"/>
    </source>
</evidence>